<dbReference type="EMBL" id="CP013023">
    <property type="protein sequence ID" value="ANF96396.1"/>
    <property type="molecule type" value="Genomic_DNA"/>
</dbReference>
<dbReference type="Pfam" id="PF01479">
    <property type="entry name" value="S4"/>
    <property type="match status" value="1"/>
</dbReference>
<dbReference type="SUPFAM" id="SSF55120">
    <property type="entry name" value="Pseudouridine synthase"/>
    <property type="match status" value="1"/>
</dbReference>
<dbReference type="NCBIfam" id="TIGR00093">
    <property type="entry name" value="pseudouridine synthase"/>
    <property type="match status" value="1"/>
</dbReference>
<dbReference type="RefSeq" id="WP_060534206.1">
    <property type="nucleotide sequence ID" value="NZ_CP013023.1"/>
</dbReference>
<dbReference type="InterPro" id="IPR000748">
    <property type="entry name" value="PsdUridine_synth_RsuA/RluB/E/F"/>
</dbReference>
<keyword evidence="8" id="KW-1185">Reference proteome</keyword>
<evidence type="ECO:0000256" key="5">
    <source>
        <dbReference type="RuleBase" id="RU003887"/>
    </source>
</evidence>
<reference evidence="8" key="1">
    <citation type="submission" date="2015-10" db="EMBL/GenBank/DDBJ databases">
        <title>Genome of Paenibacillus bovis sp. nov.</title>
        <authorList>
            <person name="Wu Z."/>
            <person name="Gao C."/>
            <person name="Liu Z."/>
            <person name="Zheng H."/>
        </authorList>
    </citation>
    <scope>NUCLEOTIDE SEQUENCE [LARGE SCALE GENOMIC DNA]</scope>
    <source>
        <strain evidence="8">BD3526</strain>
    </source>
</reference>
<dbReference type="KEGG" id="pbv:AR543_10520"/>
<evidence type="ECO:0000256" key="3">
    <source>
        <dbReference type="ARBA" id="ARBA00023235"/>
    </source>
</evidence>
<reference evidence="7 8" key="2">
    <citation type="journal article" date="2016" name="Int. J. Syst. Evol. Microbiol.">
        <title>Paenibacillus bovis sp. nov., isolated from raw yak (Bos grunniens) milk.</title>
        <authorList>
            <person name="Gao C."/>
            <person name="Han J."/>
            <person name="Liu Z."/>
            <person name="Xu X."/>
            <person name="Hang F."/>
            <person name="Wu Z."/>
        </authorList>
    </citation>
    <scope>NUCLEOTIDE SEQUENCE [LARGE SCALE GENOMIC DNA]</scope>
    <source>
        <strain evidence="7 8">BD3526</strain>
    </source>
</reference>
<dbReference type="CDD" id="cd00165">
    <property type="entry name" value="S4"/>
    <property type="match status" value="1"/>
</dbReference>
<keyword evidence="2 4" id="KW-0694">RNA-binding</keyword>
<dbReference type="InterPro" id="IPR042092">
    <property type="entry name" value="PsdUridine_s_RsuA/RluB/E/F_cat"/>
</dbReference>
<evidence type="ECO:0000256" key="2">
    <source>
        <dbReference type="ARBA" id="ARBA00022884"/>
    </source>
</evidence>
<dbReference type="GO" id="GO:0000455">
    <property type="term" value="P:enzyme-directed rRNA pseudouridine synthesis"/>
    <property type="evidence" value="ECO:0007669"/>
    <property type="project" value="UniProtKB-ARBA"/>
</dbReference>
<feature type="domain" description="RNA-binding S4" evidence="6">
    <location>
        <begin position="8"/>
        <end position="68"/>
    </location>
</feature>
<dbReference type="GO" id="GO:0003723">
    <property type="term" value="F:RNA binding"/>
    <property type="evidence" value="ECO:0007669"/>
    <property type="project" value="UniProtKB-KW"/>
</dbReference>
<evidence type="ECO:0000259" key="6">
    <source>
        <dbReference type="SMART" id="SM00363"/>
    </source>
</evidence>
<dbReference type="InterPro" id="IPR006145">
    <property type="entry name" value="PsdUridine_synth_RsuA/RluA"/>
</dbReference>
<dbReference type="Pfam" id="PF00849">
    <property type="entry name" value="PseudoU_synth_2"/>
    <property type="match status" value="1"/>
</dbReference>
<gene>
    <name evidence="7" type="ORF">AR543_10520</name>
</gene>
<dbReference type="STRING" id="1616788.AR543_10520"/>
<dbReference type="InterPro" id="IPR018496">
    <property type="entry name" value="PsdUridine_synth_RsuA/RluB_CS"/>
</dbReference>
<accession>A0A172ZFI1</accession>
<dbReference type="PANTHER" id="PTHR47683:SF4">
    <property type="entry name" value="PSEUDOURIDINE SYNTHASE"/>
    <property type="match status" value="1"/>
</dbReference>
<dbReference type="PROSITE" id="PS50889">
    <property type="entry name" value="S4"/>
    <property type="match status" value="1"/>
</dbReference>
<comment type="similarity">
    <text evidence="1 5">Belongs to the pseudouridine synthase RsuA family.</text>
</comment>
<dbReference type="InterPro" id="IPR002942">
    <property type="entry name" value="S4_RNA-bd"/>
</dbReference>
<proteinExistence type="inferred from homology"/>
<dbReference type="GO" id="GO:0005829">
    <property type="term" value="C:cytosol"/>
    <property type="evidence" value="ECO:0007669"/>
    <property type="project" value="UniProtKB-ARBA"/>
</dbReference>
<dbReference type="Proteomes" id="UP000078148">
    <property type="component" value="Chromosome"/>
</dbReference>
<evidence type="ECO:0000256" key="1">
    <source>
        <dbReference type="ARBA" id="ARBA00008348"/>
    </source>
</evidence>
<evidence type="ECO:0000256" key="4">
    <source>
        <dbReference type="PROSITE-ProRule" id="PRU00182"/>
    </source>
</evidence>
<dbReference type="Gene3D" id="3.30.70.580">
    <property type="entry name" value="Pseudouridine synthase I, catalytic domain, N-terminal subdomain"/>
    <property type="match status" value="1"/>
</dbReference>
<evidence type="ECO:0000313" key="7">
    <source>
        <dbReference type="EMBL" id="ANF96396.1"/>
    </source>
</evidence>
<dbReference type="PROSITE" id="PS01149">
    <property type="entry name" value="PSI_RSU"/>
    <property type="match status" value="1"/>
</dbReference>
<dbReference type="InterPro" id="IPR020103">
    <property type="entry name" value="PsdUridine_synth_cat_dom_sf"/>
</dbReference>
<dbReference type="InterPro" id="IPR050343">
    <property type="entry name" value="RsuA_PseudoU_synthase"/>
</dbReference>
<evidence type="ECO:0000313" key="8">
    <source>
        <dbReference type="Proteomes" id="UP000078148"/>
    </source>
</evidence>
<dbReference type="CDD" id="cd02553">
    <property type="entry name" value="PseudoU_synth_RsuA"/>
    <property type="match status" value="1"/>
</dbReference>
<dbReference type="Gene3D" id="3.10.290.10">
    <property type="entry name" value="RNA-binding S4 domain"/>
    <property type="match status" value="1"/>
</dbReference>
<dbReference type="PANTHER" id="PTHR47683">
    <property type="entry name" value="PSEUDOURIDINE SYNTHASE FAMILY PROTEIN-RELATED"/>
    <property type="match status" value="1"/>
</dbReference>
<dbReference type="EC" id="5.4.99.-" evidence="5"/>
<dbReference type="SUPFAM" id="SSF55174">
    <property type="entry name" value="Alpha-L RNA-binding motif"/>
    <property type="match status" value="1"/>
</dbReference>
<dbReference type="OrthoDB" id="9807213at2"/>
<dbReference type="GO" id="GO:0120159">
    <property type="term" value="F:rRNA pseudouridine synthase activity"/>
    <property type="evidence" value="ECO:0007669"/>
    <property type="project" value="UniProtKB-ARBA"/>
</dbReference>
<dbReference type="AlphaFoldDB" id="A0A172ZFI1"/>
<organism evidence="7 8">
    <name type="scientific">Paenibacillus bovis</name>
    <dbReference type="NCBI Taxonomy" id="1616788"/>
    <lineage>
        <taxon>Bacteria</taxon>
        <taxon>Bacillati</taxon>
        <taxon>Bacillota</taxon>
        <taxon>Bacilli</taxon>
        <taxon>Bacillales</taxon>
        <taxon>Paenibacillaceae</taxon>
        <taxon>Paenibacillus</taxon>
    </lineage>
</organism>
<dbReference type="SMART" id="SM00363">
    <property type="entry name" value="S4"/>
    <property type="match status" value="1"/>
</dbReference>
<protein>
    <recommendedName>
        <fullName evidence="5">Pseudouridine synthase</fullName>
        <ecNumber evidence="5">5.4.99.-</ecNumber>
    </recommendedName>
</protein>
<keyword evidence="3 5" id="KW-0413">Isomerase</keyword>
<dbReference type="InterPro" id="IPR036986">
    <property type="entry name" value="S4_RNA-bd_sf"/>
</dbReference>
<dbReference type="Gene3D" id="3.30.70.1560">
    <property type="entry name" value="Alpha-L RNA-binding motif"/>
    <property type="match status" value="1"/>
</dbReference>
<name>A0A172ZFI1_9BACL</name>
<dbReference type="FunFam" id="3.30.70.1560:FF:000001">
    <property type="entry name" value="Pseudouridine synthase"/>
    <property type="match status" value="1"/>
</dbReference>
<dbReference type="InterPro" id="IPR020094">
    <property type="entry name" value="TruA/RsuA/RluB/E/F_N"/>
</dbReference>
<sequence>MSTPVKKQRLDKILGNLGYGTRSELKRAAKQGRMTVNDKVIKDSGLQVDPYQDRIEFDGEPIMYREYVYLMMNKPQGVISATEDRRDRTVVDLLDVEYQVFQPFPVGRLDKDTEGLLLITNDGQLAHDLLSPRKHVPKTYEAHVLGEVTDTDIEAFRQGVTLDDGYETLPAELRILEHTPSPEGTVSLIQLTISEGKFHQVKRMFESVGKKVIYLKRLSMGALQLDPALPLGEYRELTAAELESIGRTADTAQ</sequence>